<name>A0ABN1U780_9ACTN</name>
<dbReference type="PANTHER" id="PTHR20883:SF48">
    <property type="entry name" value="ECTOINE DIOXYGENASE"/>
    <property type="match status" value="1"/>
</dbReference>
<sequence>MSDLTQQQRDSYREQGFLGPLTLMSVAEMEALRPELAAVLDSPGRAPAPAAEQVEGRLANLVAGRGGASPVPYIESRHLDSPAVHRLITHPALLAAARALYGEDLLVWRSTFIAKASGGPEFQWHQDWGGVYAPGEEYGLEPPLHFTFWIAVSDVTEDSGCLRFVPGTRAVLPARPSGPGRRATLLVPPEHVDESRAVSLPLRPGQCAVFTDRALHASGVNTSGAERLALAVRMTVPAVKVRPHFPGHACTLVSGQDRAGLNRLAEPPR</sequence>
<dbReference type="EMBL" id="BAAALD010000109">
    <property type="protein sequence ID" value="GAA1118592.1"/>
    <property type="molecule type" value="Genomic_DNA"/>
</dbReference>
<protein>
    <submittedName>
        <fullName evidence="1">Chlorinating enzyme</fullName>
    </submittedName>
</protein>
<dbReference type="Pfam" id="PF05721">
    <property type="entry name" value="PhyH"/>
    <property type="match status" value="1"/>
</dbReference>
<evidence type="ECO:0000313" key="1">
    <source>
        <dbReference type="EMBL" id="GAA1118592.1"/>
    </source>
</evidence>
<proteinExistence type="predicted"/>
<accession>A0ABN1U780</accession>
<dbReference type="PANTHER" id="PTHR20883">
    <property type="entry name" value="PHYTANOYL-COA DIOXYGENASE DOMAIN CONTAINING 1"/>
    <property type="match status" value="1"/>
</dbReference>
<gene>
    <name evidence="1" type="ORF">GCM10009663_68210</name>
</gene>
<comment type="caution">
    <text evidence="1">The sequence shown here is derived from an EMBL/GenBank/DDBJ whole genome shotgun (WGS) entry which is preliminary data.</text>
</comment>
<dbReference type="Proteomes" id="UP001499987">
    <property type="component" value="Unassembled WGS sequence"/>
</dbReference>
<dbReference type="InterPro" id="IPR008775">
    <property type="entry name" value="Phytyl_CoA_dOase-like"/>
</dbReference>
<reference evidence="1 2" key="1">
    <citation type="journal article" date="2019" name="Int. J. Syst. Evol. Microbiol.">
        <title>The Global Catalogue of Microorganisms (GCM) 10K type strain sequencing project: providing services to taxonomists for standard genome sequencing and annotation.</title>
        <authorList>
            <consortium name="The Broad Institute Genomics Platform"/>
            <consortium name="The Broad Institute Genome Sequencing Center for Infectious Disease"/>
            <person name="Wu L."/>
            <person name="Ma J."/>
        </authorList>
    </citation>
    <scope>NUCLEOTIDE SEQUENCE [LARGE SCALE GENOMIC DNA]</scope>
    <source>
        <strain evidence="1 2">JCM 13002</strain>
    </source>
</reference>
<organism evidence="1 2">
    <name type="scientific">Kitasatospora arboriphila</name>
    <dbReference type="NCBI Taxonomy" id="258052"/>
    <lineage>
        <taxon>Bacteria</taxon>
        <taxon>Bacillati</taxon>
        <taxon>Actinomycetota</taxon>
        <taxon>Actinomycetes</taxon>
        <taxon>Kitasatosporales</taxon>
        <taxon>Streptomycetaceae</taxon>
        <taxon>Kitasatospora</taxon>
    </lineage>
</organism>
<evidence type="ECO:0000313" key="2">
    <source>
        <dbReference type="Proteomes" id="UP001499987"/>
    </source>
</evidence>
<dbReference type="Gene3D" id="2.60.120.620">
    <property type="entry name" value="q2cbj1_9rhob like domain"/>
    <property type="match status" value="1"/>
</dbReference>
<dbReference type="RefSeq" id="WP_344627599.1">
    <property type="nucleotide sequence ID" value="NZ_BAAALD010000109.1"/>
</dbReference>
<keyword evidence="2" id="KW-1185">Reference proteome</keyword>
<dbReference type="SUPFAM" id="SSF51197">
    <property type="entry name" value="Clavaminate synthase-like"/>
    <property type="match status" value="1"/>
</dbReference>